<name>A0A381PWU0_9ZZZZ</name>
<evidence type="ECO:0000313" key="4">
    <source>
        <dbReference type="EMBL" id="SUZ71485.1"/>
    </source>
</evidence>
<accession>A0A381PWU0</accession>
<feature type="domain" description="Heavy metal binding" evidence="3">
    <location>
        <begin position="70"/>
        <end position="96"/>
    </location>
</feature>
<sequence length="432" mass="47799">MSEQTHGSFSHETGTLESWRNRRLRVLGVVVALCFATLPISAFLQQSPPAILRSASEPFIDETTLPNIAWTCPMHPEVHELHDDTSCPICNMRLVETRRVAAWTCPVHSVIFERGEGVCPIDGERLVRMNLSLAWTCPEHPEIDTLNPGLCPIDRVTRLVQRLSPLPHEDHTPKHGGIFFMAPDNWHHIEGVYPGAGRIAVYVYDNYSQPISAEAVHGRIVLEEQYDVEANEVREVVAYPLAASSDETYLEAQIGNQELPLEVVAKVRFDGDATEDRFDFVFTSHGQENASPSGSELDLAGPLQPTSDSSAALSPSSIDALLAVAIPGDPKTIVREIVDRNSDIRKLLEAGMFTEIYIPALQAKELALGLGSHMVNLASDRQVVVTLAVKSLVRSAWLLDWYGDLGNRPLIQEAYSIFETAVNHLRAAYEIQ</sequence>
<protein>
    <recommendedName>
        <fullName evidence="3">Heavy metal binding domain-containing protein</fullName>
    </recommendedName>
</protein>
<keyword evidence="2" id="KW-1133">Transmembrane helix</keyword>
<organism evidence="4">
    <name type="scientific">marine metagenome</name>
    <dbReference type="NCBI Taxonomy" id="408172"/>
    <lineage>
        <taxon>unclassified sequences</taxon>
        <taxon>metagenomes</taxon>
        <taxon>ecological metagenomes</taxon>
    </lineage>
</organism>
<feature type="region of interest" description="Disordered" evidence="1">
    <location>
        <begin position="285"/>
        <end position="312"/>
    </location>
</feature>
<feature type="compositionally biased region" description="Polar residues" evidence="1">
    <location>
        <begin position="285"/>
        <end position="294"/>
    </location>
</feature>
<evidence type="ECO:0000256" key="2">
    <source>
        <dbReference type="SAM" id="Phobius"/>
    </source>
</evidence>
<dbReference type="Pfam" id="PF19335">
    <property type="entry name" value="HMBD"/>
    <property type="match status" value="1"/>
</dbReference>
<dbReference type="InterPro" id="IPR045800">
    <property type="entry name" value="HMBD"/>
</dbReference>
<reference evidence="4" key="1">
    <citation type="submission" date="2018-05" db="EMBL/GenBank/DDBJ databases">
        <authorList>
            <person name="Lanie J.A."/>
            <person name="Ng W.-L."/>
            <person name="Kazmierczak K.M."/>
            <person name="Andrzejewski T.M."/>
            <person name="Davidsen T.M."/>
            <person name="Wayne K.J."/>
            <person name="Tettelin H."/>
            <person name="Glass J.I."/>
            <person name="Rusch D."/>
            <person name="Podicherti R."/>
            <person name="Tsui H.-C.T."/>
            <person name="Winkler M.E."/>
        </authorList>
    </citation>
    <scope>NUCLEOTIDE SEQUENCE</scope>
</reference>
<keyword evidence="2" id="KW-0812">Transmembrane</keyword>
<keyword evidence="2" id="KW-0472">Membrane</keyword>
<dbReference type="EMBL" id="UINC01001123">
    <property type="protein sequence ID" value="SUZ71485.1"/>
    <property type="molecule type" value="Genomic_DNA"/>
</dbReference>
<gene>
    <name evidence="4" type="ORF">METZ01_LOCUS24339</name>
</gene>
<evidence type="ECO:0000259" key="3">
    <source>
        <dbReference type="Pfam" id="PF19335"/>
    </source>
</evidence>
<proteinExistence type="predicted"/>
<dbReference type="GO" id="GO:0046872">
    <property type="term" value="F:metal ion binding"/>
    <property type="evidence" value="ECO:0007669"/>
    <property type="project" value="InterPro"/>
</dbReference>
<evidence type="ECO:0000256" key="1">
    <source>
        <dbReference type="SAM" id="MobiDB-lite"/>
    </source>
</evidence>
<feature type="transmembrane region" description="Helical" evidence="2">
    <location>
        <begin position="26"/>
        <end position="44"/>
    </location>
</feature>
<dbReference type="AlphaFoldDB" id="A0A381PWU0"/>